<dbReference type="InterPro" id="IPR013780">
    <property type="entry name" value="Glyco_hydro_b"/>
</dbReference>
<evidence type="ECO:0000256" key="4">
    <source>
        <dbReference type="SAM" id="MobiDB-lite"/>
    </source>
</evidence>
<dbReference type="Pfam" id="PF00128">
    <property type="entry name" value="Alpha-amylase"/>
    <property type="match status" value="1"/>
</dbReference>
<dbReference type="OrthoDB" id="3236218at2"/>
<evidence type="ECO:0000256" key="2">
    <source>
        <dbReference type="ARBA" id="ARBA00022801"/>
    </source>
</evidence>
<dbReference type="AlphaFoldDB" id="A0A4V2EWY4"/>
<dbReference type="InterPro" id="IPR017853">
    <property type="entry name" value="GH"/>
</dbReference>
<evidence type="ECO:0000256" key="3">
    <source>
        <dbReference type="ARBA" id="ARBA00023295"/>
    </source>
</evidence>
<dbReference type="EMBL" id="SGWW01000002">
    <property type="protein sequence ID" value="RZS57600.1"/>
    <property type="molecule type" value="Genomic_DNA"/>
</dbReference>
<dbReference type="Gene3D" id="2.60.40.1180">
    <property type="entry name" value="Golgi alpha-mannosidase II"/>
    <property type="match status" value="1"/>
</dbReference>
<dbReference type="InterPro" id="IPR011837">
    <property type="entry name" value="Glycogen_debranch_GlgX"/>
</dbReference>
<dbReference type="RefSeq" id="WP_130485149.1">
    <property type="nucleotide sequence ID" value="NZ_SGWW01000002.1"/>
</dbReference>
<keyword evidence="7" id="KW-1185">Reference proteome</keyword>
<dbReference type="InterPro" id="IPR013783">
    <property type="entry name" value="Ig-like_fold"/>
</dbReference>
<dbReference type="CDD" id="cd11326">
    <property type="entry name" value="AmyAc_Glg_debranch"/>
    <property type="match status" value="1"/>
</dbReference>
<evidence type="ECO:0000313" key="7">
    <source>
        <dbReference type="Proteomes" id="UP000293519"/>
    </source>
</evidence>
<dbReference type="Pfam" id="PF02922">
    <property type="entry name" value="CBM_48"/>
    <property type="match status" value="1"/>
</dbReference>
<protein>
    <submittedName>
        <fullName evidence="6">Glycogen operon protein</fullName>
    </submittedName>
</protein>
<dbReference type="InterPro" id="IPR006047">
    <property type="entry name" value="GH13_cat_dom"/>
</dbReference>
<evidence type="ECO:0000313" key="6">
    <source>
        <dbReference type="EMBL" id="RZS57600.1"/>
    </source>
</evidence>
<dbReference type="InterPro" id="IPR014756">
    <property type="entry name" value="Ig_E-set"/>
</dbReference>
<evidence type="ECO:0000259" key="5">
    <source>
        <dbReference type="SMART" id="SM00642"/>
    </source>
</evidence>
<comment type="caution">
    <text evidence="6">The sequence shown here is derived from an EMBL/GenBank/DDBJ whole genome shotgun (WGS) entry which is preliminary data.</text>
</comment>
<comment type="similarity">
    <text evidence="1">Belongs to the glycosyl hydrolase 13 family.</text>
</comment>
<dbReference type="InterPro" id="IPR044505">
    <property type="entry name" value="GlgX_Isoamylase_N_E_set"/>
</dbReference>
<reference evidence="6 7" key="1">
    <citation type="journal article" date="2015" name="Stand. Genomic Sci.">
        <title>Genomic Encyclopedia of Bacterial and Archaeal Type Strains, Phase III: the genomes of soil and plant-associated and newly described type strains.</title>
        <authorList>
            <person name="Whitman W.B."/>
            <person name="Woyke T."/>
            <person name="Klenk H.P."/>
            <person name="Zhou Y."/>
            <person name="Lilburn T.G."/>
            <person name="Beck B.J."/>
            <person name="De Vos P."/>
            <person name="Vandamme P."/>
            <person name="Eisen J.A."/>
            <person name="Garrity G."/>
            <person name="Hugenholtz P."/>
            <person name="Kyrpides N.C."/>
        </authorList>
    </citation>
    <scope>NUCLEOTIDE SEQUENCE [LARGE SCALE GENOMIC DNA]</scope>
    <source>
        <strain evidence="6 7">CV2</strain>
    </source>
</reference>
<keyword evidence="2" id="KW-0378">Hydrolase</keyword>
<accession>A0A4V2EWY4</accession>
<name>A0A4V2EWY4_9MICO</name>
<dbReference type="GO" id="GO:0004135">
    <property type="term" value="F:amylo-alpha-1,6-glucosidase activity"/>
    <property type="evidence" value="ECO:0007669"/>
    <property type="project" value="InterPro"/>
</dbReference>
<gene>
    <name evidence="6" type="ORF">EV141_1314</name>
</gene>
<dbReference type="InterPro" id="IPR004193">
    <property type="entry name" value="Glyco_hydro_13_N"/>
</dbReference>
<dbReference type="CDD" id="cd02856">
    <property type="entry name" value="E_set_GDE_Isoamylase_N"/>
    <property type="match status" value="1"/>
</dbReference>
<keyword evidence="3" id="KW-0326">Glycosidase</keyword>
<dbReference type="SUPFAM" id="SSF51011">
    <property type="entry name" value="Glycosyl hydrolase domain"/>
    <property type="match status" value="1"/>
</dbReference>
<organism evidence="6 7">
    <name type="scientific">Microcella putealis</name>
    <dbReference type="NCBI Taxonomy" id="337005"/>
    <lineage>
        <taxon>Bacteria</taxon>
        <taxon>Bacillati</taxon>
        <taxon>Actinomycetota</taxon>
        <taxon>Actinomycetes</taxon>
        <taxon>Micrococcales</taxon>
        <taxon>Microbacteriaceae</taxon>
        <taxon>Microcella</taxon>
    </lineage>
</organism>
<dbReference type="SUPFAM" id="SSF81296">
    <property type="entry name" value="E set domains"/>
    <property type="match status" value="1"/>
</dbReference>
<evidence type="ECO:0000256" key="1">
    <source>
        <dbReference type="ARBA" id="ARBA00008061"/>
    </source>
</evidence>
<feature type="compositionally biased region" description="Basic and acidic residues" evidence="4">
    <location>
        <begin position="455"/>
        <end position="467"/>
    </location>
</feature>
<dbReference type="GO" id="GO:0005980">
    <property type="term" value="P:glycogen catabolic process"/>
    <property type="evidence" value="ECO:0007669"/>
    <property type="project" value="InterPro"/>
</dbReference>
<feature type="domain" description="Glycosyl hydrolase family 13 catalytic" evidence="5">
    <location>
        <begin position="131"/>
        <end position="557"/>
    </location>
</feature>
<proteinExistence type="inferred from homology"/>
<dbReference type="NCBIfam" id="TIGR02100">
    <property type="entry name" value="glgX_debranch"/>
    <property type="match status" value="1"/>
</dbReference>
<dbReference type="SUPFAM" id="SSF51445">
    <property type="entry name" value="(Trans)glycosidases"/>
    <property type="match status" value="1"/>
</dbReference>
<feature type="region of interest" description="Disordered" evidence="4">
    <location>
        <begin position="455"/>
        <end position="483"/>
    </location>
</feature>
<dbReference type="Proteomes" id="UP000293519">
    <property type="component" value="Unassembled WGS sequence"/>
</dbReference>
<dbReference type="Gene3D" id="3.20.20.80">
    <property type="entry name" value="Glycosidases"/>
    <property type="match status" value="1"/>
</dbReference>
<sequence>MSARDPLRALGVTPTERGGELRVYSASASRMELCLLDAADPTWITDRVPMHRGPGKVWHVADERLTPGTRYSLRAHGHDGRRHRFDPEQHLIDPYAKGLVRTHDGEWRAYVHDGGFDWAGAQKPRTPLDRTVIYEAHVKGLTAANLDLPPELRGTYAGLAHPATIAYLHDLGVTAVELLPIHQSLSEQRLLAQGLTNYWGYNTLNFFTPHTQYATAAAQNGGPGAVLREVKGMVKLLHEAGIEVILDVVYNHTAEEGVDGPTTSLRGLDDQHYYRQDAHGRYIDVTGCGNTVDFSLPAAQRLVLDSLRYWADEVQIDGFRFDLMATLGRDKRVEFDPEHPLLLAILNDPVLADAKMIAEPWDVGMGGWQVGNFPHGYSEWNDGFRDRARAFWLTDVRDARAHGSAPHGIGPLARRITGSAHVFAAERGPLASLNFVTAHDGFTLADLTSYDHKHNLGNGEDNRDGTDNNRSFNHGLEGPTADRDVLRDRRRAMRNLMGTLLLSAGIPMITAGDERGRTQRGNNNAYCHDSELTWVDWDTAGWQEDLYRVTRKLIQLRRDNPALRPSRYGRFGETVPSATQMDWYNKAGESMTMDDWDSPSERTLQYLAASTPEHEAFNRILLIVHGLEQAVTVTLPTHAGVDGYTLVWDSAHDDITGIERHHVPGERLEVGPTSMLLFVAHGEQVVVADARADEADAAAADADAADEVDD</sequence>
<dbReference type="Gene3D" id="2.60.40.10">
    <property type="entry name" value="Immunoglobulins"/>
    <property type="match status" value="1"/>
</dbReference>
<dbReference type="PANTHER" id="PTHR43002">
    <property type="entry name" value="GLYCOGEN DEBRANCHING ENZYME"/>
    <property type="match status" value="1"/>
</dbReference>
<dbReference type="SMART" id="SM00642">
    <property type="entry name" value="Aamy"/>
    <property type="match status" value="1"/>
</dbReference>